<evidence type="ECO:0000256" key="1">
    <source>
        <dbReference type="SAM" id="Phobius"/>
    </source>
</evidence>
<organism evidence="2 3">
    <name type="scientific">Alishewanella tabrizica</name>
    <dbReference type="NCBI Taxonomy" id="671278"/>
    <lineage>
        <taxon>Bacteria</taxon>
        <taxon>Pseudomonadati</taxon>
        <taxon>Pseudomonadota</taxon>
        <taxon>Gammaproteobacteria</taxon>
        <taxon>Alteromonadales</taxon>
        <taxon>Alteromonadaceae</taxon>
        <taxon>Alishewanella</taxon>
    </lineage>
</organism>
<feature type="transmembrane region" description="Helical" evidence="1">
    <location>
        <begin position="57"/>
        <end position="75"/>
    </location>
</feature>
<comment type="caution">
    <text evidence="2">The sequence shown here is derived from an EMBL/GenBank/DDBJ whole genome shotgun (WGS) entry which is preliminary data.</text>
</comment>
<feature type="transmembrane region" description="Helical" evidence="1">
    <location>
        <begin position="121"/>
        <end position="137"/>
    </location>
</feature>
<reference evidence="3" key="1">
    <citation type="journal article" date="2019" name="Int. J. Syst. Evol. Microbiol.">
        <title>The Global Catalogue of Microorganisms (GCM) 10K type strain sequencing project: providing services to taxonomists for standard genome sequencing and annotation.</title>
        <authorList>
            <consortium name="The Broad Institute Genomics Platform"/>
            <consortium name="The Broad Institute Genome Sequencing Center for Infectious Disease"/>
            <person name="Wu L."/>
            <person name="Ma J."/>
        </authorList>
    </citation>
    <scope>NUCLEOTIDE SEQUENCE [LARGE SCALE GENOMIC DNA]</scope>
    <source>
        <strain evidence="3">KCTC 23723</strain>
    </source>
</reference>
<feature type="transmembrane region" description="Helical" evidence="1">
    <location>
        <begin position="19"/>
        <end position="37"/>
    </location>
</feature>
<dbReference type="Proteomes" id="UP000634667">
    <property type="component" value="Unassembled WGS sequence"/>
</dbReference>
<evidence type="ECO:0000313" key="3">
    <source>
        <dbReference type="Proteomes" id="UP000634667"/>
    </source>
</evidence>
<gene>
    <name evidence="2" type="ORF">GCM10008111_02290</name>
</gene>
<dbReference type="Pfam" id="PF11143">
    <property type="entry name" value="DUF2919"/>
    <property type="match status" value="1"/>
</dbReference>
<dbReference type="RefSeq" id="WP_189479603.1">
    <property type="nucleotide sequence ID" value="NZ_BMYR01000001.1"/>
</dbReference>
<keyword evidence="1" id="KW-1133">Transmembrane helix</keyword>
<dbReference type="EMBL" id="BMYR01000001">
    <property type="protein sequence ID" value="GGW50013.1"/>
    <property type="molecule type" value="Genomic_DNA"/>
</dbReference>
<name>A0ABQ2WF60_9ALTE</name>
<keyword evidence="1" id="KW-0472">Membrane</keyword>
<keyword evidence="1" id="KW-0812">Transmembrane</keyword>
<dbReference type="InterPro" id="IPR021318">
    <property type="entry name" value="DUF2919"/>
</dbReference>
<feature type="transmembrane region" description="Helical" evidence="1">
    <location>
        <begin position="87"/>
        <end position="109"/>
    </location>
</feature>
<evidence type="ECO:0000313" key="2">
    <source>
        <dbReference type="EMBL" id="GGW50013.1"/>
    </source>
</evidence>
<sequence length="156" mass="18148">MNDWPLLDKYGLTPIPQRLYWLLLLLLRPYLSWVLVLTLPPQQKDLLKLFYPQQLDFIVACCIALPVLFVVAALTQRSDKRSKAWRNMWRFSQPVLLVCCVADLFYTLYDLPADAILDAPWRISTVVALGIAVFWLLRSKTLPTVFKEWPEPVSKN</sequence>
<evidence type="ECO:0008006" key="4">
    <source>
        <dbReference type="Google" id="ProtNLM"/>
    </source>
</evidence>
<accession>A0ABQ2WF60</accession>
<keyword evidence="3" id="KW-1185">Reference proteome</keyword>
<protein>
    <recommendedName>
        <fullName evidence="4">DUF2919 domain-containing protein</fullName>
    </recommendedName>
</protein>
<proteinExistence type="predicted"/>